<gene>
    <name evidence="2" type="ORF">UFOPK3774_00360</name>
    <name evidence="3" type="ORF">UFOPK4049_00478</name>
</gene>
<reference evidence="2" key="1">
    <citation type="submission" date="2020-05" db="EMBL/GenBank/DDBJ databases">
        <authorList>
            <person name="Chiriac C."/>
            <person name="Salcher M."/>
            <person name="Ghai R."/>
            <person name="Kavagutti S V."/>
        </authorList>
    </citation>
    <scope>NUCLEOTIDE SEQUENCE</scope>
</reference>
<evidence type="ECO:0000313" key="3">
    <source>
        <dbReference type="EMBL" id="CAB5001746.1"/>
    </source>
</evidence>
<organism evidence="2">
    <name type="scientific">freshwater metagenome</name>
    <dbReference type="NCBI Taxonomy" id="449393"/>
    <lineage>
        <taxon>unclassified sequences</taxon>
        <taxon>metagenomes</taxon>
        <taxon>ecological metagenomes</taxon>
    </lineage>
</organism>
<proteinExistence type="predicted"/>
<accession>A0A6J7J149</accession>
<sequence>MSSNRLQKFLGGRFRTILSGSPDAPPWLEEVASGDDPGLFLPTDAPWIVHANMATLVGGVRALLMQALHPGTLAGVAQHSRYEKDPLGRLAGTVRWLTLTTFASEGAIGKEAARVNGLHSRVRGSYALSNGEKKDYQASNEDLLMWVHIAFTESFLVAHQKFGNTPIPGGADAYVKGWAKSAIPLGLTTAPLTEAALHKKISEYADNSILTSNESTERVLQFLVKPPLSLTARAVYWILFQAAVSSMDKRSREILHLRSLPLAITVPMTKVLLGAMRMAIGKHSPLEEAAIARLKRLGKI</sequence>
<evidence type="ECO:0000259" key="1">
    <source>
        <dbReference type="Pfam" id="PF09995"/>
    </source>
</evidence>
<dbReference type="GO" id="GO:0016491">
    <property type="term" value="F:oxidoreductase activity"/>
    <property type="evidence" value="ECO:0007669"/>
    <property type="project" value="InterPro"/>
</dbReference>
<dbReference type="Pfam" id="PF09995">
    <property type="entry name" value="MPAB_Lcp_cat"/>
    <property type="match status" value="1"/>
</dbReference>
<dbReference type="EMBL" id="CAFBPB010000045">
    <property type="protein sequence ID" value="CAB5001746.1"/>
    <property type="molecule type" value="Genomic_DNA"/>
</dbReference>
<feature type="domain" description="ER-bound oxygenase mpaB/mpaB'/Rubber oxygenase catalytic" evidence="1">
    <location>
        <begin position="47"/>
        <end position="261"/>
    </location>
</feature>
<protein>
    <submittedName>
        <fullName evidence="2">Unannotated protein</fullName>
    </submittedName>
</protein>
<dbReference type="AlphaFoldDB" id="A0A6J7J149"/>
<evidence type="ECO:0000313" key="2">
    <source>
        <dbReference type="EMBL" id="CAB4936347.1"/>
    </source>
</evidence>
<dbReference type="EMBL" id="CAFBNG010000045">
    <property type="protein sequence ID" value="CAB4936347.1"/>
    <property type="molecule type" value="Genomic_DNA"/>
</dbReference>
<dbReference type="PANTHER" id="PTHR36151:SF3">
    <property type="entry name" value="ER-BOUND OXYGENASE MPAB_MPAB'_RUBBER OXYGENASE CATALYTIC DOMAIN-CONTAINING PROTEIN"/>
    <property type="match status" value="1"/>
</dbReference>
<dbReference type="PANTHER" id="PTHR36151">
    <property type="entry name" value="BLR2777 PROTEIN"/>
    <property type="match status" value="1"/>
</dbReference>
<name>A0A6J7J149_9ZZZZ</name>
<dbReference type="InterPro" id="IPR018713">
    <property type="entry name" value="MPAB/Lcp_cat_dom"/>
</dbReference>